<dbReference type="EMBL" id="CM031817">
    <property type="protein sequence ID" value="KAG6642827.1"/>
    <property type="molecule type" value="Genomic_DNA"/>
</dbReference>
<accession>A0A8T1PNL1</accession>
<name>A0A8T1PNL1_CARIL</name>
<dbReference type="Proteomes" id="UP000811609">
    <property type="component" value="Chromosome 9"/>
</dbReference>
<reference evidence="2" key="1">
    <citation type="submission" date="2020-12" db="EMBL/GenBank/DDBJ databases">
        <title>WGS assembly of Carya illinoinensis cv. Pawnee.</title>
        <authorList>
            <person name="Platts A."/>
            <person name="Shu S."/>
            <person name="Wright S."/>
            <person name="Barry K."/>
            <person name="Edger P."/>
            <person name="Pires J.C."/>
            <person name="Schmutz J."/>
        </authorList>
    </citation>
    <scope>NUCLEOTIDE SEQUENCE</scope>
    <source>
        <tissue evidence="2">Leaf</tissue>
    </source>
</reference>
<organism evidence="2 3">
    <name type="scientific">Carya illinoinensis</name>
    <name type="common">Pecan</name>
    <dbReference type="NCBI Taxonomy" id="32201"/>
    <lineage>
        <taxon>Eukaryota</taxon>
        <taxon>Viridiplantae</taxon>
        <taxon>Streptophyta</taxon>
        <taxon>Embryophyta</taxon>
        <taxon>Tracheophyta</taxon>
        <taxon>Spermatophyta</taxon>
        <taxon>Magnoliopsida</taxon>
        <taxon>eudicotyledons</taxon>
        <taxon>Gunneridae</taxon>
        <taxon>Pentapetalae</taxon>
        <taxon>rosids</taxon>
        <taxon>fabids</taxon>
        <taxon>Fagales</taxon>
        <taxon>Juglandaceae</taxon>
        <taxon>Carya</taxon>
    </lineage>
</organism>
<gene>
    <name evidence="2" type="ORF">CIPAW_09G167600</name>
</gene>
<proteinExistence type="predicted"/>
<sequence>METTKQNQQKSPLFFPFQNRAPFSPSPEPPLAEAPRRCINRLHAWQFALGSHETKLGSPPPNARNQPPTSSNHPLPPRHASAVTDVNPEVEFSKPTSQLLSSSMCQRCPAVTSRWTAHKVLQVHSPSTSSRDEILHHACGKPSSTIVVLALAIVSIVPCLLPHDVEGPRFALRKHCRIAS</sequence>
<feature type="region of interest" description="Disordered" evidence="1">
    <location>
        <begin position="52"/>
        <end position="81"/>
    </location>
</feature>
<evidence type="ECO:0000313" key="2">
    <source>
        <dbReference type="EMBL" id="KAG6642827.1"/>
    </source>
</evidence>
<feature type="region of interest" description="Disordered" evidence="1">
    <location>
        <begin position="1"/>
        <end position="33"/>
    </location>
</feature>
<protein>
    <submittedName>
        <fullName evidence="2">Uncharacterized protein</fullName>
    </submittedName>
</protein>
<dbReference type="AlphaFoldDB" id="A0A8T1PNL1"/>
<comment type="caution">
    <text evidence="2">The sequence shown here is derived from an EMBL/GenBank/DDBJ whole genome shotgun (WGS) entry which is preliminary data.</text>
</comment>
<evidence type="ECO:0000256" key="1">
    <source>
        <dbReference type="SAM" id="MobiDB-lite"/>
    </source>
</evidence>
<feature type="compositionally biased region" description="Polar residues" evidence="1">
    <location>
        <begin position="63"/>
        <end position="73"/>
    </location>
</feature>
<evidence type="ECO:0000313" key="3">
    <source>
        <dbReference type="Proteomes" id="UP000811609"/>
    </source>
</evidence>
<keyword evidence="3" id="KW-1185">Reference proteome</keyword>
<feature type="compositionally biased region" description="Polar residues" evidence="1">
    <location>
        <begin position="1"/>
        <end position="11"/>
    </location>
</feature>